<accession>A0A4S8MI36</accession>
<gene>
    <name evidence="2" type="ORF">K435DRAFT_836742</name>
</gene>
<proteinExistence type="predicted"/>
<dbReference type="EMBL" id="ML179084">
    <property type="protein sequence ID" value="THV01844.1"/>
    <property type="molecule type" value="Genomic_DNA"/>
</dbReference>
<dbReference type="AlphaFoldDB" id="A0A4S8MI36"/>
<dbReference type="Proteomes" id="UP000297245">
    <property type="component" value="Unassembled WGS sequence"/>
</dbReference>
<organism evidence="2 3">
    <name type="scientific">Dendrothele bispora (strain CBS 962.96)</name>
    <dbReference type="NCBI Taxonomy" id="1314807"/>
    <lineage>
        <taxon>Eukaryota</taxon>
        <taxon>Fungi</taxon>
        <taxon>Dikarya</taxon>
        <taxon>Basidiomycota</taxon>
        <taxon>Agaricomycotina</taxon>
        <taxon>Agaricomycetes</taxon>
        <taxon>Agaricomycetidae</taxon>
        <taxon>Agaricales</taxon>
        <taxon>Agaricales incertae sedis</taxon>
        <taxon>Dendrothele</taxon>
    </lineage>
</organism>
<name>A0A4S8MI36_DENBC</name>
<feature type="region of interest" description="Disordered" evidence="1">
    <location>
        <begin position="69"/>
        <end position="89"/>
    </location>
</feature>
<keyword evidence="3" id="KW-1185">Reference proteome</keyword>
<reference evidence="2 3" key="1">
    <citation type="journal article" date="2019" name="Nat. Ecol. Evol.">
        <title>Megaphylogeny resolves global patterns of mushroom evolution.</title>
        <authorList>
            <person name="Varga T."/>
            <person name="Krizsan K."/>
            <person name="Foldi C."/>
            <person name="Dima B."/>
            <person name="Sanchez-Garcia M."/>
            <person name="Sanchez-Ramirez S."/>
            <person name="Szollosi G.J."/>
            <person name="Szarkandi J.G."/>
            <person name="Papp V."/>
            <person name="Albert L."/>
            <person name="Andreopoulos W."/>
            <person name="Angelini C."/>
            <person name="Antonin V."/>
            <person name="Barry K.W."/>
            <person name="Bougher N.L."/>
            <person name="Buchanan P."/>
            <person name="Buyck B."/>
            <person name="Bense V."/>
            <person name="Catcheside P."/>
            <person name="Chovatia M."/>
            <person name="Cooper J."/>
            <person name="Damon W."/>
            <person name="Desjardin D."/>
            <person name="Finy P."/>
            <person name="Geml J."/>
            <person name="Haridas S."/>
            <person name="Hughes K."/>
            <person name="Justo A."/>
            <person name="Karasinski D."/>
            <person name="Kautmanova I."/>
            <person name="Kiss B."/>
            <person name="Kocsube S."/>
            <person name="Kotiranta H."/>
            <person name="LaButti K.M."/>
            <person name="Lechner B.E."/>
            <person name="Liimatainen K."/>
            <person name="Lipzen A."/>
            <person name="Lukacs Z."/>
            <person name="Mihaltcheva S."/>
            <person name="Morgado L.N."/>
            <person name="Niskanen T."/>
            <person name="Noordeloos M.E."/>
            <person name="Ohm R.A."/>
            <person name="Ortiz-Santana B."/>
            <person name="Ovrebo C."/>
            <person name="Racz N."/>
            <person name="Riley R."/>
            <person name="Savchenko A."/>
            <person name="Shiryaev A."/>
            <person name="Soop K."/>
            <person name="Spirin V."/>
            <person name="Szebenyi C."/>
            <person name="Tomsovsky M."/>
            <person name="Tulloss R.E."/>
            <person name="Uehling J."/>
            <person name="Grigoriev I.V."/>
            <person name="Vagvolgyi C."/>
            <person name="Papp T."/>
            <person name="Martin F.M."/>
            <person name="Miettinen O."/>
            <person name="Hibbett D.S."/>
            <person name="Nagy L.G."/>
        </authorList>
    </citation>
    <scope>NUCLEOTIDE SEQUENCE [LARGE SCALE GENOMIC DNA]</scope>
    <source>
        <strain evidence="2 3">CBS 962.96</strain>
    </source>
</reference>
<evidence type="ECO:0000313" key="2">
    <source>
        <dbReference type="EMBL" id="THV01844.1"/>
    </source>
</evidence>
<evidence type="ECO:0000256" key="1">
    <source>
        <dbReference type="SAM" id="MobiDB-lite"/>
    </source>
</evidence>
<protein>
    <submittedName>
        <fullName evidence="2">Uncharacterized protein</fullName>
    </submittedName>
</protein>
<evidence type="ECO:0000313" key="3">
    <source>
        <dbReference type="Proteomes" id="UP000297245"/>
    </source>
</evidence>
<dbReference type="OrthoDB" id="3020857at2759"/>
<sequence>MITPAQRQVLLDIGERFKGAGEDVNLSHLQDKVNETINITDQQSDEWKIWTAYMDNLNMAWLSRKEDDTMAWPEPPTDPANTERNDASQSAENLFQAAELCAAERLQRKLELEGGGKIGPARTQKSMSEKRKGGKPADTLINDLVIQREEPQEKNSLKMGHVVYCIGCDERRAGRDAMCIRGHAQNCSALQKEWLDLYKRVVEALQSRSLSEKLGDDAVKVQSEKEGKKEYKPGRSGSWYYSDVHESVTCHYSH</sequence>
<feature type="region of interest" description="Disordered" evidence="1">
    <location>
        <begin position="213"/>
        <end position="233"/>
    </location>
</feature>
<feature type="region of interest" description="Disordered" evidence="1">
    <location>
        <begin position="115"/>
        <end position="137"/>
    </location>
</feature>